<dbReference type="Proteomes" id="UP000028702">
    <property type="component" value="Unassembled WGS sequence"/>
</dbReference>
<keyword evidence="3" id="KW-1185">Reference proteome</keyword>
<accession>A0A081BAT2</accession>
<sequence>MDLQLSGKRVLISGAERGTGAVIAATLAREGAAVALHGFSREKAEGEAARLREEALTAHGVSGDLLTDEGARQAYDEAVAVLGGLDILINNYGIADGKKWASAETSDWETSYNHNVLTAQRLSRLAMGPMKELGWGRILNLGTIGSTQPAAERPHYYAAKGAMAAMTVSLAKELGGTGVTVNLLSPGLIRTAEVEEWIARLAAKRGWGESWEEREREAVKLFGGNLTGRIATREEVADAAAFLCSPRAGAINAVNLRIDGGSVALVT</sequence>
<name>A0A081BAT2_9HYPH</name>
<comment type="caution">
    <text evidence="2">The sequence shown here is derived from an EMBL/GenBank/DDBJ whole genome shotgun (WGS) entry which is preliminary data.</text>
</comment>
<dbReference type="STRING" id="1333998.M2A_1649"/>
<comment type="similarity">
    <text evidence="1">Belongs to the short-chain dehydrogenases/reductases (SDR) family.</text>
</comment>
<dbReference type="InterPro" id="IPR002347">
    <property type="entry name" value="SDR_fam"/>
</dbReference>
<evidence type="ECO:0000313" key="2">
    <source>
        <dbReference type="EMBL" id="GAK45150.1"/>
    </source>
</evidence>
<evidence type="ECO:0000313" key="3">
    <source>
        <dbReference type="Proteomes" id="UP000028702"/>
    </source>
</evidence>
<dbReference type="EMBL" id="BBIO01000007">
    <property type="protein sequence ID" value="GAK45150.1"/>
    <property type="molecule type" value="Genomic_DNA"/>
</dbReference>
<dbReference type="InterPro" id="IPR036291">
    <property type="entry name" value="NAD(P)-bd_dom_sf"/>
</dbReference>
<dbReference type="PANTHER" id="PTHR42879">
    <property type="entry name" value="3-OXOACYL-(ACYL-CARRIER-PROTEIN) REDUCTASE"/>
    <property type="match status" value="1"/>
</dbReference>
<organism evidence="2 3">
    <name type="scientific">Tepidicaulis marinus</name>
    <dbReference type="NCBI Taxonomy" id="1333998"/>
    <lineage>
        <taxon>Bacteria</taxon>
        <taxon>Pseudomonadati</taxon>
        <taxon>Pseudomonadota</taxon>
        <taxon>Alphaproteobacteria</taxon>
        <taxon>Hyphomicrobiales</taxon>
        <taxon>Parvibaculaceae</taxon>
        <taxon>Tepidicaulis</taxon>
    </lineage>
</organism>
<dbReference type="PRINTS" id="PR00081">
    <property type="entry name" value="GDHRDH"/>
</dbReference>
<dbReference type="SUPFAM" id="SSF51735">
    <property type="entry name" value="NAD(P)-binding Rossmann-fold domains"/>
    <property type="match status" value="1"/>
</dbReference>
<gene>
    <name evidence="2" type="ORF">M2A_1649</name>
</gene>
<dbReference type="RefSeq" id="WP_045445652.1">
    <property type="nucleotide sequence ID" value="NZ_BBIO01000007.1"/>
</dbReference>
<reference evidence="2 3" key="1">
    <citation type="submission" date="2014-07" db="EMBL/GenBank/DDBJ databases">
        <title>Tepidicaulis marinum gen. nov., sp. nov., a novel marine bacterium denitrifying nitrate to nitrous oxide strictly under microaerobic conditions.</title>
        <authorList>
            <person name="Takeuchi M."/>
            <person name="Yamagishi T."/>
            <person name="Kamagata Y."/>
            <person name="Oshima K."/>
            <person name="Hattori M."/>
            <person name="Katayama T."/>
            <person name="Hanada S."/>
            <person name="Tamaki H."/>
            <person name="Marumo K."/>
            <person name="Maeda H."/>
            <person name="Nedachi M."/>
            <person name="Iwasaki W."/>
            <person name="Suwa Y."/>
            <person name="Sakata S."/>
        </authorList>
    </citation>
    <scope>NUCLEOTIDE SEQUENCE [LARGE SCALE GENOMIC DNA]</scope>
    <source>
        <strain evidence="2 3">MA2</strain>
    </source>
</reference>
<dbReference type="AlphaFoldDB" id="A0A081BAT2"/>
<dbReference type="InterPro" id="IPR050259">
    <property type="entry name" value="SDR"/>
</dbReference>
<evidence type="ECO:0000256" key="1">
    <source>
        <dbReference type="ARBA" id="ARBA00006484"/>
    </source>
</evidence>
<dbReference type="Pfam" id="PF13561">
    <property type="entry name" value="adh_short_C2"/>
    <property type="match status" value="1"/>
</dbReference>
<dbReference type="PRINTS" id="PR00080">
    <property type="entry name" value="SDRFAMILY"/>
</dbReference>
<dbReference type="Gene3D" id="3.40.50.720">
    <property type="entry name" value="NAD(P)-binding Rossmann-like Domain"/>
    <property type="match status" value="1"/>
</dbReference>
<dbReference type="eggNOG" id="COG1028">
    <property type="taxonomic scope" value="Bacteria"/>
</dbReference>
<protein>
    <submittedName>
        <fullName evidence="2">Short-chain dehydrogenase/reductase SDR</fullName>
    </submittedName>
</protein>
<proteinExistence type="inferred from homology"/>